<evidence type="ECO:0000256" key="1">
    <source>
        <dbReference type="SAM" id="SignalP"/>
    </source>
</evidence>
<feature type="signal peptide" evidence="1">
    <location>
        <begin position="1"/>
        <end position="20"/>
    </location>
</feature>
<sequence>MKHSILTCAFLIMSATPTWSGEAADIAVAERLLKATELGAESAGAAMDRANAALLAVMSRSPDTEVMRGFRGTLEHCFREKCKDDRFWGPDYPEYYKSDEVLESEGCYSRTKANAEGCGDLGIRACKEPLPENVGQAALADYSMLACLMDNPRAKSIRNSLYDLFFDEEVEKRLEGVAPTEREAIKSQIGATDI</sequence>
<organism evidence="2">
    <name type="scientific">Boseongicola sp. SB0664_bin_43</name>
    <dbReference type="NCBI Taxonomy" id="2604844"/>
    <lineage>
        <taxon>Bacteria</taxon>
        <taxon>Pseudomonadati</taxon>
        <taxon>Pseudomonadota</taxon>
        <taxon>Alphaproteobacteria</taxon>
        <taxon>Rhodobacterales</taxon>
        <taxon>Paracoccaceae</taxon>
        <taxon>Boseongicola</taxon>
    </lineage>
</organism>
<name>A0A6B0Y0H4_9RHOB</name>
<dbReference type="EMBL" id="VXRY01000233">
    <property type="protein sequence ID" value="MXY33583.1"/>
    <property type="molecule type" value="Genomic_DNA"/>
</dbReference>
<evidence type="ECO:0000313" key="2">
    <source>
        <dbReference type="EMBL" id="MXY33583.1"/>
    </source>
</evidence>
<comment type="caution">
    <text evidence="2">The sequence shown here is derived from an EMBL/GenBank/DDBJ whole genome shotgun (WGS) entry which is preliminary data.</text>
</comment>
<reference evidence="2" key="1">
    <citation type="submission" date="2019-09" db="EMBL/GenBank/DDBJ databases">
        <title>Characterisation of the sponge microbiome using genome-centric metagenomics.</title>
        <authorList>
            <person name="Engelberts J.P."/>
            <person name="Robbins S.J."/>
            <person name="De Goeij J.M."/>
            <person name="Aranda M."/>
            <person name="Bell S.C."/>
            <person name="Webster N.S."/>
        </authorList>
    </citation>
    <scope>NUCLEOTIDE SEQUENCE</scope>
    <source>
        <strain evidence="2">SB0664_bin_43</strain>
    </source>
</reference>
<protein>
    <submittedName>
        <fullName evidence="2">Uncharacterized protein</fullName>
    </submittedName>
</protein>
<accession>A0A6B0Y0H4</accession>
<dbReference type="AlphaFoldDB" id="A0A6B0Y0H4"/>
<gene>
    <name evidence="2" type="ORF">F4Y60_05740</name>
</gene>
<keyword evidence="1" id="KW-0732">Signal</keyword>
<proteinExistence type="predicted"/>
<feature type="chain" id="PRO_5025374171" evidence="1">
    <location>
        <begin position="21"/>
        <end position="194"/>
    </location>
</feature>